<protein>
    <recommendedName>
        <fullName evidence="5">DUF4371 domain-containing protein</fullName>
    </recommendedName>
</protein>
<organism evidence="3 4">
    <name type="scientific">Terrapene triunguis</name>
    <name type="common">Three-toed box turtle</name>
    <dbReference type="NCBI Taxonomy" id="2587831"/>
    <lineage>
        <taxon>Eukaryota</taxon>
        <taxon>Metazoa</taxon>
        <taxon>Chordata</taxon>
        <taxon>Craniata</taxon>
        <taxon>Vertebrata</taxon>
        <taxon>Euteleostomi</taxon>
        <taxon>Archelosauria</taxon>
        <taxon>Testudinata</taxon>
        <taxon>Testudines</taxon>
        <taxon>Cryptodira</taxon>
        <taxon>Durocryptodira</taxon>
        <taxon>Testudinoidea</taxon>
        <taxon>Emydidae</taxon>
        <taxon>Terrapene</taxon>
    </lineage>
</organism>
<evidence type="ECO:0008006" key="5">
    <source>
        <dbReference type="Google" id="ProtNLM"/>
    </source>
</evidence>
<reference evidence="3" key="2">
    <citation type="submission" date="2025-09" db="UniProtKB">
        <authorList>
            <consortium name="Ensembl"/>
        </authorList>
    </citation>
    <scope>IDENTIFICATION</scope>
</reference>
<dbReference type="GeneTree" id="ENSGT00940000154356"/>
<dbReference type="PANTHER" id="PTHR45749">
    <property type="match status" value="1"/>
</dbReference>
<evidence type="ECO:0000259" key="2">
    <source>
        <dbReference type="Pfam" id="PF14291"/>
    </source>
</evidence>
<dbReference type="AlphaFoldDB" id="A0A674IW39"/>
<dbReference type="PANTHER" id="PTHR45749:SF35">
    <property type="entry name" value="AC-LIKE TRANSPOSASE-RELATED"/>
    <property type="match status" value="1"/>
</dbReference>
<dbReference type="InterPro" id="IPR012337">
    <property type="entry name" value="RNaseH-like_sf"/>
</dbReference>
<reference evidence="3" key="1">
    <citation type="submission" date="2025-08" db="UniProtKB">
        <authorList>
            <consortium name="Ensembl"/>
        </authorList>
    </citation>
    <scope>IDENTIFICATION</scope>
</reference>
<proteinExistence type="predicted"/>
<sequence length="661" mass="76088">LTGFNDWRNLHQHLKEHETSKNHLRSLTNWIELSNRLRTGTTIDAVQQRQLNSEILRWQAVLERLLAIINFLAEQCLAFRGASDILYENNNGNFLKLVELLAKFDNVMAEHVRRVKDGEIHTHYLGKNTQNEIIELISNGVRNEILSNLKHAKYYSIIVDCTQDLSKTEQMSIVLRFLKIDENAEVKICEHFLEFIPVNETTGKALTDVILQRLEHYGIPLENMRGQGYDNGSNMRGQHAGVQKRILNLNNRAFFIPCHAHSLNLVVSDAAKSSKDAVSYFTTVQAIYNFFSASTHRWAVLKKHLEQKLTLKPLSQTRWESRIEAIRPFRYSSGEIYDALFEISQDLSYDPSFRHEAETLAQKMMQFQFSCCTVIWHNILNQINLTSKVMQNITIDISEAKMILNKTLEYLTKYRSDEGFEETVKEATTIAEDLDFEPTFAPQKFIRPRKKTRQFCYEAHDDPILDPNERFKVECFYCILDVAITSIEERFGQLHGHCETFEFLYDIGNIKNQFSKEDLMKQCQDLHLALSTDNTADIDAVELYDELIALSELISPKTSPLKVLEFIARNDFFTPNTAIALRILLTLPVSVASGERSFSKLKLLKNYLRSTMSQNRMSGLALISIEMQTCVKAKKKRGGAAKKFFAWGSKKPRAGPAYTMH</sequence>
<accession>A0A674IW39</accession>
<evidence type="ECO:0000313" key="3">
    <source>
        <dbReference type="Ensembl" id="ENSTMTP00000011907.1"/>
    </source>
</evidence>
<dbReference type="Ensembl" id="ENSTMTT00000012304.1">
    <property type="protein sequence ID" value="ENSTMTP00000011907.1"/>
    <property type="gene ID" value="ENSTMTG00000008621.1"/>
</dbReference>
<feature type="domain" description="DUF4371" evidence="2">
    <location>
        <begin position="33"/>
        <end position="241"/>
    </location>
</feature>
<evidence type="ECO:0000259" key="1">
    <source>
        <dbReference type="Pfam" id="PF05699"/>
    </source>
</evidence>
<evidence type="ECO:0000313" key="4">
    <source>
        <dbReference type="Proteomes" id="UP000472274"/>
    </source>
</evidence>
<dbReference type="Pfam" id="PF05699">
    <property type="entry name" value="Dimer_Tnp_hAT"/>
    <property type="match status" value="1"/>
</dbReference>
<dbReference type="InterPro" id="IPR025398">
    <property type="entry name" value="DUF4371"/>
</dbReference>
<dbReference type="InParanoid" id="A0A674IW39"/>
<dbReference type="Pfam" id="PF14291">
    <property type="entry name" value="DUF4371"/>
    <property type="match status" value="1"/>
</dbReference>
<dbReference type="Proteomes" id="UP000472274">
    <property type="component" value="Unplaced"/>
</dbReference>
<feature type="domain" description="HAT C-terminal dimerisation" evidence="1">
    <location>
        <begin position="548"/>
        <end position="626"/>
    </location>
</feature>
<dbReference type="SUPFAM" id="SSF53098">
    <property type="entry name" value="Ribonuclease H-like"/>
    <property type="match status" value="1"/>
</dbReference>
<dbReference type="GO" id="GO:0046983">
    <property type="term" value="F:protein dimerization activity"/>
    <property type="evidence" value="ECO:0007669"/>
    <property type="project" value="InterPro"/>
</dbReference>
<keyword evidence="4" id="KW-1185">Reference proteome</keyword>
<name>A0A674IW39_9SAUR</name>
<dbReference type="InterPro" id="IPR008906">
    <property type="entry name" value="HATC_C_dom"/>
</dbReference>